<evidence type="ECO:0000313" key="3">
    <source>
        <dbReference type="EMBL" id="OXY81675.1"/>
    </source>
</evidence>
<comment type="similarity">
    <text evidence="1">Belongs to the NipSnap family.</text>
</comment>
<dbReference type="InterPro" id="IPR051557">
    <property type="entry name" value="NipSnap_domain"/>
</dbReference>
<dbReference type="PANTHER" id="PTHR21017">
    <property type="entry name" value="NIPSNAP-RELATED"/>
    <property type="match status" value="1"/>
</dbReference>
<evidence type="ECO:0000256" key="1">
    <source>
        <dbReference type="ARBA" id="ARBA00005291"/>
    </source>
</evidence>
<dbReference type="AlphaFoldDB" id="A0A233RE56"/>
<dbReference type="Gene3D" id="3.30.70.100">
    <property type="match status" value="1"/>
</dbReference>
<dbReference type="Proteomes" id="UP000242757">
    <property type="component" value="Unassembled WGS sequence"/>
</dbReference>
<dbReference type="RefSeq" id="WP_094201042.1">
    <property type="nucleotide sequence ID" value="NZ_NBIM01000003.1"/>
</dbReference>
<feature type="domain" description="NIPSNAP" evidence="2">
    <location>
        <begin position="4"/>
        <end position="102"/>
    </location>
</feature>
<dbReference type="InterPro" id="IPR011008">
    <property type="entry name" value="Dimeric_a/b-barrel"/>
</dbReference>
<evidence type="ECO:0000313" key="4">
    <source>
        <dbReference type="Proteomes" id="UP000242757"/>
    </source>
</evidence>
<comment type="caution">
    <text evidence="3">The sequence shown here is derived from an EMBL/GenBank/DDBJ whole genome shotgun (WGS) entry which is preliminary data.</text>
</comment>
<organism evidence="3 4">
    <name type="scientific">Oceanimonas doudoroffii</name>
    <dbReference type="NCBI Taxonomy" id="84158"/>
    <lineage>
        <taxon>Bacteria</taxon>
        <taxon>Pseudomonadati</taxon>
        <taxon>Pseudomonadota</taxon>
        <taxon>Gammaproteobacteria</taxon>
        <taxon>Aeromonadales</taxon>
        <taxon>Aeromonadaceae</taxon>
        <taxon>Oceanimonas</taxon>
    </lineage>
</organism>
<dbReference type="Pfam" id="PF07978">
    <property type="entry name" value="NIPSNAP"/>
    <property type="match status" value="1"/>
</dbReference>
<keyword evidence="4" id="KW-1185">Reference proteome</keyword>
<dbReference type="SUPFAM" id="SSF54909">
    <property type="entry name" value="Dimeric alpha+beta barrel"/>
    <property type="match status" value="1"/>
</dbReference>
<dbReference type="InterPro" id="IPR012577">
    <property type="entry name" value="NIPSNAP"/>
</dbReference>
<name>A0A233RE56_9GAMM</name>
<sequence length="108" mass="12779">MFIDERIYTLKNGKLGEFLKLYEELGKDVQVRILGNMIGYFHTDIGPLNQVVHMWGYESLDDRWQRRKELQASEEWLKYALQMRPLVQSIENKILIPEPWSPIGGNQN</sequence>
<gene>
    <name evidence="3" type="ORF">B6S08_11990</name>
</gene>
<accession>A0A233RE56</accession>
<dbReference type="PANTHER" id="PTHR21017:SF17">
    <property type="entry name" value="PROTEIN NIPSNAP"/>
    <property type="match status" value="1"/>
</dbReference>
<evidence type="ECO:0000259" key="2">
    <source>
        <dbReference type="Pfam" id="PF07978"/>
    </source>
</evidence>
<dbReference type="OrthoDB" id="6182832at2"/>
<protein>
    <submittedName>
        <fullName evidence="3">NIPSNAP family protein</fullName>
    </submittedName>
</protein>
<reference evidence="3 4" key="1">
    <citation type="submission" date="2017-08" db="EMBL/GenBank/DDBJ databases">
        <title>A Genome Sequence of Oceanimonas doudoroffii ATCC 27123T.</title>
        <authorList>
            <person name="Brennan M.A."/>
            <person name="Maclea K.S."/>
            <person name="Mcclelland W.D."/>
            <person name="Trachtenberg A.M."/>
        </authorList>
    </citation>
    <scope>NUCLEOTIDE SEQUENCE [LARGE SCALE GENOMIC DNA]</scope>
    <source>
        <strain evidence="3 4">ATCC 27123</strain>
    </source>
</reference>
<proteinExistence type="inferred from homology"/>
<dbReference type="EMBL" id="NBIM01000003">
    <property type="protein sequence ID" value="OXY81675.1"/>
    <property type="molecule type" value="Genomic_DNA"/>
</dbReference>